<protein>
    <submittedName>
        <fullName evidence="2">Uncharacterized protein</fullName>
    </submittedName>
</protein>
<feature type="region of interest" description="Disordered" evidence="1">
    <location>
        <begin position="38"/>
        <end position="87"/>
    </location>
</feature>
<dbReference type="EMBL" id="BMFT01000001">
    <property type="protein sequence ID" value="GGH24678.1"/>
    <property type="molecule type" value="Genomic_DNA"/>
</dbReference>
<feature type="compositionally biased region" description="Low complexity" evidence="1">
    <location>
        <begin position="56"/>
        <end position="65"/>
    </location>
</feature>
<sequence length="117" mass="12471">MKSSSFLCGVLFGAVATAWARKNKGLLSAAMDAGSMMNWSSMNSQHSSDKHEHSSSHSGSKGSSGTQVHPSCHSTNDASHSKEHTLKQIMEFIKGNPEVRSEVEGILKETNTAIPGL</sequence>
<evidence type="ECO:0000313" key="2">
    <source>
        <dbReference type="EMBL" id="GGH24678.1"/>
    </source>
</evidence>
<keyword evidence="3" id="KW-1185">Reference proteome</keyword>
<evidence type="ECO:0000256" key="1">
    <source>
        <dbReference type="SAM" id="MobiDB-lite"/>
    </source>
</evidence>
<dbReference type="RefSeq" id="WP_188539061.1">
    <property type="nucleotide sequence ID" value="NZ_BMFT01000001.1"/>
</dbReference>
<proteinExistence type="predicted"/>
<organism evidence="2 3">
    <name type="scientific">Paenibacillus segetis</name>
    <dbReference type="NCBI Taxonomy" id="1325360"/>
    <lineage>
        <taxon>Bacteria</taxon>
        <taxon>Bacillati</taxon>
        <taxon>Bacillota</taxon>
        <taxon>Bacilli</taxon>
        <taxon>Bacillales</taxon>
        <taxon>Paenibacillaceae</taxon>
        <taxon>Paenibacillus</taxon>
    </lineage>
</organism>
<feature type="compositionally biased region" description="Polar residues" evidence="1">
    <location>
        <begin position="66"/>
        <end position="78"/>
    </location>
</feature>
<comment type="caution">
    <text evidence="2">The sequence shown here is derived from an EMBL/GenBank/DDBJ whole genome shotgun (WGS) entry which is preliminary data.</text>
</comment>
<gene>
    <name evidence="2" type="ORF">GCM10008013_24560</name>
</gene>
<name>A0ABQ1YHD0_9BACL</name>
<evidence type="ECO:0000313" key="3">
    <source>
        <dbReference type="Proteomes" id="UP000659344"/>
    </source>
</evidence>
<reference evidence="3" key="1">
    <citation type="journal article" date="2019" name="Int. J. Syst. Evol. Microbiol.">
        <title>The Global Catalogue of Microorganisms (GCM) 10K type strain sequencing project: providing services to taxonomists for standard genome sequencing and annotation.</title>
        <authorList>
            <consortium name="The Broad Institute Genomics Platform"/>
            <consortium name="The Broad Institute Genome Sequencing Center for Infectious Disease"/>
            <person name="Wu L."/>
            <person name="Ma J."/>
        </authorList>
    </citation>
    <scope>NUCLEOTIDE SEQUENCE [LARGE SCALE GENOMIC DNA]</scope>
    <source>
        <strain evidence="3">CGMCC 1.12769</strain>
    </source>
</reference>
<accession>A0ABQ1YHD0</accession>
<dbReference type="Proteomes" id="UP000659344">
    <property type="component" value="Unassembled WGS sequence"/>
</dbReference>